<keyword evidence="2 5" id="KW-0812">Transmembrane</keyword>
<feature type="transmembrane region" description="Helical" evidence="5">
    <location>
        <begin position="26"/>
        <end position="44"/>
    </location>
</feature>
<comment type="subcellular location">
    <subcellularLocation>
        <location evidence="1">Cell membrane</location>
        <topology evidence="1">Multi-pass membrane protein</topology>
    </subcellularLocation>
</comment>
<feature type="transmembrane region" description="Helical" evidence="5">
    <location>
        <begin position="157"/>
        <end position="179"/>
    </location>
</feature>
<evidence type="ECO:0000313" key="7">
    <source>
        <dbReference type="EMBL" id="MFD0920667.1"/>
    </source>
</evidence>
<dbReference type="InterPro" id="IPR020846">
    <property type="entry name" value="MFS_dom"/>
</dbReference>
<feature type="transmembrane region" description="Helical" evidence="5">
    <location>
        <begin position="274"/>
        <end position="294"/>
    </location>
</feature>
<feature type="transmembrane region" description="Helical" evidence="5">
    <location>
        <begin position="65"/>
        <end position="90"/>
    </location>
</feature>
<dbReference type="PANTHER" id="PTHR11662:SF450">
    <property type="entry name" value="BLR1003 PROTEIN"/>
    <property type="match status" value="1"/>
</dbReference>
<evidence type="ECO:0000256" key="5">
    <source>
        <dbReference type="SAM" id="Phobius"/>
    </source>
</evidence>
<keyword evidence="3 5" id="KW-1133">Transmembrane helix</keyword>
<evidence type="ECO:0000313" key="8">
    <source>
        <dbReference type="Proteomes" id="UP001597018"/>
    </source>
</evidence>
<feature type="domain" description="Major facilitator superfamily (MFS) profile" evidence="6">
    <location>
        <begin position="31"/>
        <end position="433"/>
    </location>
</feature>
<feature type="transmembrane region" description="Helical" evidence="5">
    <location>
        <begin position="96"/>
        <end position="123"/>
    </location>
</feature>
<dbReference type="InterPro" id="IPR011701">
    <property type="entry name" value="MFS"/>
</dbReference>
<evidence type="ECO:0000256" key="4">
    <source>
        <dbReference type="ARBA" id="ARBA00023136"/>
    </source>
</evidence>
<sequence length="453" mass="47897">MNPLDAGEHAEHLAPARAADTAATNARGWAVVVMLVLFMLINYGDKVVLGLAAQPIMRELGLTPASYGLLSSSFFFLFSASALVMGFVATRVPTKWILFALVVVWGLTQLPVIGATGMGALLVSRIVLGAAEGPAQPLALHAAFRWFPNEKRNIPSAMLVGGGSLGGVVATPLLSSIMLHFGWRAAFLALFLAAVLWCLLWITIGRDGPADPHPHQRRDEPARRAEELRVPYRRIFLSGTWLSGFVAAFGAYWTAALLVAWVPAYVETALGYRTAAAAAIVTAPWLLGLVATFGQGALTQWMMHRGVSSRISRGVLSGSATLLAGVAVLALPTASHPGAQIVLITLAFGLHGIPFATGQTVNGEIAPPAQRSAVLSVSVALVTLAGLAGPYLTGRLVQSSADVSTGYAVAFAVPGILMVIGGLASLFFVRPERDAQRIRLDARKERDARRTSR</sequence>
<dbReference type="Gene3D" id="1.20.1250.20">
    <property type="entry name" value="MFS general substrate transporter like domains"/>
    <property type="match status" value="2"/>
</dbReference>
<name>A0ABW3FWE5_9PSEU</name>
<protein>
    <submittedName>
        <fullName evidence="7">MFS transporter</fullName>
    </submittedName>
</protein>
<proteinExistence type="predicted"/>
<feature type="transmembrane region" description="Helical" evidence="5">
    <location>
        <begin position="405"/>
        <end position="429"/>
    </location>
</feature>
<dbReference type="PANTHER" id="PTHR11662">
    <property type="entry name" value="SOLUTE CARRIER FAMILY 17"/>
    <property type="match status" value="1"/>
</dbReference>
<dbReference type="InterPro" id="IPR036259">
    <property type="entry name" value="MFS_trans_sf"/>
</dbReference>
<dbReference type="Pfam" id="PF07690">
    <property type="entry name" value="MFS_1"/>
    <property type="match status" value="1"/>
</dbReference>
<evidence type="ECO:0000256" key="3">
    <source>
        <dbReference type="ARBA" id="ARBA00022989"/>
    </source>
</evidence>
<dbReference type="EMBL" id="JBHTIW010000008">
    <property type="protein sequence ID" value="MFD0920667.1"/>
    <property type="molecule type" value="Genomic_DNA"/>
</dbReference>
<feature type="transmembrane region" description="Helical" evidence="5">
    <location>
        <begin position="241"/>
        <end position="262"/>
    </location>
</feature>
<feature type="transmembrane region" description="Helical" evidence="5">
    <location>
        <begin position="315"/>
        <end position="335"/>
    </location>
</feature>
<organism evidence="7 8">
    <name type="scientific">Saccharopolyspora rosea</name>
    <dbReference type="NCBI Taxonomy" id="524884"/>
    <lineage>
        <taxon>Bacteria</taxon>
        <taxon>Bacillati</taxon>
        <taxon>Actinomycetota</taxon>
        <taxon>Actinomycetes</taxon>
        <taxon>Pseudonocardiales</taxon>
        <taxon>Pseudonocardiaceae</taxon>
        <taxon>Saccharopolyspora</taxon>
    </lineage>
</organism>
<gene>
    <name evidence="7" type="ORF">ACFQ16_13010</name>
</gene>
<feature type="transmembrane region" description="Helical" evidence="5">
    <location>
        <begin position="185"/>
        <end position="204"/>
    </location>
</feature>
<reference evidence="8" key="1">
    <citation type="journal article" date="2019" name="Int. J. Syst. Evol. Microbiol.">
        <title>The Global Catalogue of Microorganisms (GCM) 10K type strain sequencing project: providing services to taxonomists for standard genome sequencing and annotation.</title>
        <authorList>
            <consortium name="The Broad Institute Genomics Platform"/>
            <consortium name="The Broad Institute Genome Sequencing Center for Infectious Disease"/>
            <person name="Wu L."/>
            <person name="Ma J."/>
        </authorList>
    </citation>
    <scope>NUCLEOTIDE SEQUENCE [LARGE SCALE GENOMIC DNA]</scope>
    <source>
        <strain evidence="8">CCUG 56401</strain>
    </source>
</reference>
<dbReference type="Proteomes" id="UP001597018">
    <property type="component" value="Unassembled WGS sequence"/>
</dbReference>
<keyword evidence="4 5" id="KW-0472">Membrane</keyword>
<feature type="transmembrane region" description="Helical" evidence="5">
    <location>
        <begin position="341"/>
        <end position="361"/>
    </location>
</feature>
<evidence type="ECO:0000259" key="6">
    <source>
        <dbReference type="PROSITE" id="PS50850"/>
    </source>
</evidence>
<evidence type="ECO:0000256" key="2">
    <source>
        <dbReference type="ARBA" id="ARBA00022692"/>
    </source>
</evidence>
<dbReference type="InterPro" id="IPR050382">
    <property type="entry name" value="MFS_Na/Anion_cotransporter"/>
</dbReference>
<accession>A0ABW3FWE5</accession>
<dbReference type="RefSeq" id="WP_345600218.1">
    <property type="nucleotide sequence ID" value="NZ_BAABLT010000006.1"/>
</dbReference>
<feature type="transmembrane region" description="Helical" evidence="5">
    <location>
        <begin position="373"/>
        <end position="393"/>
    </location>
</feature>
<comment type="caution">
    <text evidence="7">The sequence shown here is derived from an EMBL/GenBank/DDBJ whole genome shotgun (WGS) entry which is preliminary data.</text>
</comment>
<keyword evidence="8" id="KW-1185">Reference proteome</keyword>
<dbReference type="PROSITE" id="PS50850">
    <property type="entry name" value="MFS"/>
    <property type="match status" value="1"/>
</dbReference>
<evidence type="ECO:0000256" key="1">
    <source>
        <dbReference type="ARBA" id="ARBA00004651"/>
    </source>
</evidence>
<dbReference type="SUPFAM" id="SSF103473">
    <property type="entry name" value="MFS general substrate transporter"/>
    <property type="match status" value="1"/>
</dbReference>